<evidence type="ECO:0000256" key="1">
    <source>
        <dbReference type="SAM" id="Phobius"/>
    </source>
</evidence>
<comment type="caution">
    <text evidence="2">The sequence shown here is derived from an EMBL/GenBank/DDBJ whole genome shotgun (WGS) entry which is preliminary data.</text>
</comment>
<name>A0A1F5P6U0_9BACT</name>
<evidence type="ECO:0000313" key="2">
    <source>
        <dbReference type="EMBL" id="OGE85636.1"/>
    </source>
</evidence>
<keyword evidence="1" id="KW-1133">Transmembrane helix</keyword>
<dbReference type="EMBL" id="MFES01000023">
    <property type="protein sequence ID" value="OGE85636.1"/>
    <property type="molecule type" value="Genomic_DNA"/>
</dbReference>
<dbReference type="PROSITE" id="PS51257">
    <property type="entry name" value="PROKAR_LIPOPROTEIN"/>
    <property type="match status" value="1"/>
</dbReference>
<accession>A0A1F5P6U0</accession>
<feature type="transmembrane region" description="Helical" evidence="1">
    <location>
        <begin position="12"/>
        <end position="30"/>
    </location>
</feature>
<reference evidence="2 3" key="1">
    <citation type="journal article" date="2016" name="Nat. Commun.">
        <title>Thousands of microbial genomes shed light on interconnected biogeochemical processes in an aquifer system.</title>
        <authorList>
            <person name="Anantharaman K."/>
            <person name="Brown C.T."/>
            <person name="Hug L.A."/>
            <person name="Sharon I."/>
            <person name="Castelle C.J."/>
            <person name="Probst A.J."/>
            <person name="Thomas B.C."/>
            <person name="Singh A."/>
            <person name="Wilkins M.J."/>
            <person name="Karaoz U."/>
            <person name="Brodie E.L."/>
            <person name="Williams K.H."/>
            <person name="Hubbard S.S."/>
            <person name="Banfield J.F."/>
        </authorList>
    </citation>
    <scope>NUCLEOTIDE SEQUENCE [LARGE SCALE GENOMIC DNA]</scope>
</reference>
<keyword evidence="1" id="KW-0812">Transmembrane</keyword>
<dbReference type="Proteomes" id="UP000176786">
    <property type="component" value="Unassembled WGS sequence"/>
</dbReference>
<organism evidence="2 3">
    <name type="scientific">Candidatus Doudnabacteria bacterium RIFCSPHIGHO2_02_FULL_46_11</name>
    <dbReference type="NCBI Taxonomy" id="1817832"/>
    <lineage>
        <taxon>Bacteria</taxon>
        <taxon>Candidatus Doudnaibacteriota</taxon>
    </lineage>
</organism>
<keyword evidence="1" id="KW-0472">Membrane</keyword>
<proteinExistence type="predicted"/>
<protein>
    <submittedName>
        <fullName evidence="2">Uncharacterized protein</fullName>
    </submittedName>
</protein>
<evidence type="ECO:0000313" key="3">
    <source>
        <dbReference type="Proteomes" id="UP000176786"/>
    </source>
</evidence>
<dbReference type="AlphaFoldDB" id="A0A1F5P6U0"/>
<sequence length="252" mass="27680">MLRIRQDHLVRDTVGAFFIVLMAGLALFGSSGCDEFPGPTDVIEEEAAPQSWVTSVTAQTREFNARDWSEPSVMFPDQNRPTVFHSYYSVRDNPVSRVIANSDTVIFGTQRVSILSGGRMVQWRFRLDPLHGGTALPIKFEPAVYYAVWAYNPATNEVGALIESRRAILTSLGNSAYQAEIVGVGPYSYISILLGGSYQCTGRGVKDLLLYDVAVAYTEIGSTPSPGKVNLLDLYTITCDTPIPQYLRAPGQ</sequence>
<gene>
    <name evidence="2" type="ORF">A3J48_04090</name>
</gene>